<protein>
    <recommendedName>
        <fullName evidence="9">Methylenetetrahydrofolate reductase</fullName>
    </recommendedName>
</protein>
<dbReference type="GO" id="GO:0071949">
    <property type="term" value="F:FAD binding"/>
    <property type="evidence" value="ECO:0007669"/>
    <property type="project" value="TreeGrafter"/>
</dbReference>
<keyword evidence="5 9" id="KW-0274">FAD</keyword>
<evidence type="ECO:0000256" key="5">
    <source>
        <dbReference type="ARBA" id="ARBA00022827"/>
    </source>
</evidence>
<evidence type="ECO:0000256" key="1">
    <source>
        <dbReference type="ARBA" id="ARBA00001974"/>
    </source>
</evidence>
<dbReference type="UniPathway" id="UPA00193"/>
<evidence type="ECO:0000256" key="6">
    <source>
        <dbReference type="ARBA" id="ARBA00023002"/>
    </source>
</evidence>
<proteinExistence type="inferred from homology"/>
<accession>A0A6S6RSD4</accession>
<dbReference type="GO" id="GO:0005829">
    <property type="term" value="C:cytosol"/>
    <property type="evidence" value="ECO:0007669"/>
    <property type="project" value="TreeGrafter"/>
</dbReference>
<comment type="pathway">
    <text evidence="2 9">One-carbon metabolism; tetrahydrofolate interconversion.</text>
</comment>
<comment type="similarity">
    <text evidence="3 9">Belongs to the methylenetetrahydrofolate reductase family.</text>
</comment>
<dbReference type="RefSeq" id="WP_232085412.1">
    <property type="nucleotide sequence ID" value="NZ_LR744089.1"/>
</dbReference>
<dbReference type="InterPro" id="IPR029041">
    <property type="entry name" value="FAD-linked_oxidoreductase-like"/>
</dbReference>
<dbReference type="Pfam" id="PF02219">
    <property type="entry name" value="MTHFR"/>
    <property type="match status" value="1"/>
</dbReference>
<evidence type="ECO:0000313" key="11">
    <source>
        <dbReference type="Proteomes" id="UP000510842"/>
    </source>
</evidence>
<evidence type="ECO:0000256" key="7">
    <source>
        <dbReference type="ARBA" id="ARBA00034478"/>
    </source>
</evidence>
<dbReference type="EMBL" id="LR744089">
    <property type="protein sequence ID" value="CAA3707483.1"/>
    <property type="molecule type" value="Genomic_DNA"/>
</dbReference>
<dbReference type="Proteomes" id="UP000510842">
    <property type="component" value="Chromosome"/>
</dbReference>
<evidence type="ECO:0000256" key="9">
    <source>
        <dbReference type="RuleBase" id="RU003862"/>
    </source>
</evidence>
<dbReference type="GO" id="GO:0106312">
    <property type="term" value="F:methylenetetrahydrofolate reductase (NADH) activity"/>
    <property type="evidence" value="ECO:0007669"/>
    <property type="project" value="UniProtKB-EC"/>
</dbReference>
<gene>
    <name evidence="10" type="primary">metF</name>
    <name evidence="10" type="ORF">PEMO_0218</name>
</gene>
<reference evidence="10 11" key="1">
    <citation type="submission" date="2019-12" db="EMBL/GenBank/DDBJ databases">
        <authorList>
            <person name="Santos-Garcia D."/>
            <person name="Santos-Garcia D."/>
            <person name="Santos-Garcia D."/>
        </authorList>
    </citation>
    <scope>NUCLEOTIDE SEQUENCE [LARGE SCALE GENOMIC DNA]</scope>
    <source>
        <strain evidence="10">PeMo</strain>
    </source>
</reference>
<dbReference type="GO" id="GO:0035999">
    <property type="term" value="P:tetrahydrofolate interconversion"/>
    <property type="evidence" value="ECO:0007669"/>
    <property type="project" value="UniProtKB-UniPathway"/>
</dbReference>
<evidence type="ECO:0000256" key="8">
    <source>
        <dbReference type="ARBA" id="ARBA00048628"/>
    </source>
</evidence>
<keyword evidence="4 9" id="KW-0285">Flavoprotein</keyword>
<name>A0A6S6RSD4_9GAMM</name>
<keyword evidence="11" id="KW-1185">Reference proteome</keyword>
<comment type="pathway">
    <text evidence="7">Amino-acid biosynthesis; L-methionine biosynthesis via de novo pathway.</text>
</comment>
<dbReference type="AlphaFoldDB" id="A0A6S6RSD4"/>
<sequence>MKIKKNMNKNELEISFEFFPPNETYKIKELLSLIKTLYKKINITFCSITFGAGGSNKRKTLEVIKNIKNNNIECVPHLSCISNTKKEIIKIINIYKKLGIKTILALRGDMNKNDKLKKNNFINSLDLITLINKKFYKKFEIIVSAYPEMHPNTINFEKEVCFIIKKFLFGANKAITQYFYDPDSYFYFLEKVSKYGIDKPIIPGIMPIINVKNLIKFSNKCGANIPKWIYKKLESCKTKNDIENIGKEIVIKLCEILIKGGAPGLHFYTLNKIEPTLNILNELIT</sequence>
<keyword evidence="6 9" id="KW-0560">Oxidoreductase</keyword>
<comment type="catalytic activity">
    <reaction evidence="8">
        <text>(6S)-5-methyl-5,6,7,8-tetrahydrofolate + NAD(+) = (6R)-5,10-methylene-5,6,7,8-tetrahydrofolate + NADH + H(+)</text>
        <dbReference type="Rhea" id="RHEA:19821"/>
        <dbReference type="ChEBI" id="CHEBI:15378"/>
        <dbReference type="ChEBI" id="CHEBI:15636"/>
        <dbReference type="ChEBI" id="CHEBI:18608"/>
        <dbReference type="ChEBI" id="CHEBI:57540"/>
        <dbReference type="ChEBI" id="CHEBI:57945"/>
        <dbReference type="EC" id="1.5.1.54"/>
    </reaction>
    <physiologicalReaction direction="right-to-left" evidence="8">
        <dbReference type="Rhea" id="RHEA:19823"/>
    </physiologicalReaction>
</comment>
<evidence type="ECO:0000313" key="10">
    <source>
        <dbReference type="EMBL" id="CAA3707483.1"/>
    </source>
</evidence>
<dbReference type="Gene3D" id="3.20.20.220">
    <property type="match status" value="1"/>
</dbReference>
<dbReference type="CDD" id="cd00537">
    <property type="entry name" value="MTHFR"/>
    <property type="match status" value="1"/>
</dbReference>
<evidence type="ECO:0000256" key="4">
    <source>
        <dbReference type="ARBA" id="ARBA00022630"/>
    </source>
</evidence>
<dbReference type="InterPro" id="IPR003171">
    <property type="entry name" value="Mehydrof_redctse-like"/>
</dbReference>
<evidence type="ECO:0000256" key="3">
    <source>
        <dbReference type="ARBA" id="ARBA00006743"/>
    </source>
</evidence>
<dbReference type="PANTHER" id="PTHR45754">
    <property type="entry name" value="METHYLENETETRAHYDROFOLATE REDUCTASE"/>
    <property type="match status" value="1"/>
</dbReference>
<dbReference type="PANTHER" id="PTHR45754:SF3">
    <property type="entry name" value="METHYLENETETRAHYDROFOLATE REDUCTASE (NADPH)"/>
    <property type="match status" value="1"/>
</dbReference>
<evidence type="ECO:0000256" key="2">
    <source>
        <dbReference type="ARBA" id="ARBA00004777"/>
    </source>
</evidence>
<dbReference type="SUPFAM" id="SSF51730">
    <property type="entry name" value="FAD-linked oxidoreductase"/>
    <property type="match status" value="1"/>
</dbReference>
<organism evidence="10 11">
    <name type="scientific">Candidatus Portiera aleyrodidarum</name>
    <name type="common">primary endosymbiont of Bemisia tabaci</name>
    <dbReference type="NCBI Taxonomy" id="91844"/>
    <lineage>
        <taxon>Bacteria</taxon>
        <taxon>Pseudomonadati</taxon>
        <taxon>Pseudomonadota</taxon>
        <taxon>Gammaproteobacteria</taxon>
        <taxon>Candidatus Johnevansiales</taxon>
        <taxon>Candidatus Johnevansiaceae</taxon>
        <taxon>Candidatus Portiera</taxon>
    </lineage>
</organism>
<dbReference type="GO" id="GO:0009086">
    <property type="term" value="P:methionine biosynthetic process"/>
    <property type="evidence" value="ECO:0007669"/>
    <property type="project" value="TreeGrafter"/>
</dbReference>
<comment type="cofactor">
    <cofactor evidence="1 9">
        <name>FAD</name>
        <dbReference type="ChEBI" id="CHEBI:57692"/>
    </cofactor>
</comment>